<dbReference type="InterPro" id="IPR036909">
    <property type="entry name" value="Cyt_c-like_dom_sf"/>
</dbReference>
<keyword evidence="6" id="KW-1185">Reference proteome</keyword>
<protein>
    <submittedName>
        <fullName evidence="5">Bacterial Ig-like domain (Group2)</fullName>
    </submittedName>
</protein>
<sequence>MVFRKFNAHPGPILGVVAIATSFLCIQCTRSSKATGQKGEATAPEQPGLVSEESARPVSIPDEVTFNEHIQPILSEYCYQCHGPDEKTRYPEEEPLRLDLADEAFKPRENGTPVIIKGDAEASLLVKLLHSTDKDTVMPPPESHKELDATQIALLEAWVDQGAEYQDHWAFLPVERPEVPESDWGRNGIDPFVEARLRSHDLEPNPDEDPARLYRRLHFDLTGLPPSPEELDNFLKSAGSGIDAAYEAEVDRLLATTESAEHFARYWLDAARYADTHGIHIDNYRAIWPYRDWVIRALERNMPWDEFTIEQIAGDMLPDPTLDQQVATGFHRCLPTTGEGGAIAEEYLAIYAQDRTDTTGAVWLGLTMGCASCHDHKFDPISMKDTYSFNAFFRNTPMSALDRNNAEHPPNVFVPLHEDRPRFAALADEKNKAEEDLKARRSGARQDFDQWLAAAKIDGGVEVDSTLALRLPLASEQESIVGELDGQPQEWQAKLPRIDAPLGKAAVISEKPLDLGDHLSFSRSDQVTFGGFIYTEGKPTGAVIARMDPNAAYRGWDLYLQSGQPAAHVIDRWPDAASKIVAKQALNQKSWQHVMVTFDGTKSGHQSLSVYVDGKRVPSSTEPNTVGGTIETKVPLRLGSRHGDDSKLTKGKVALQDFRFYRRLLTPAEISDLASNALLRDILETPADNRTKKQMDRLFEYYVSSIDPPSIELRKKIDALAKEEADIRSRGSVSLVMEEKKDSEAFAHILNRGVYSDKGEKVTADTPASLPPMPEGAPKNRLGLAQWLVAKENPLPARVAMNRLWAQLFGTGIVETVGDFGIMGARPTHPKLLDWLASEFMDNGWDYRRMIKLMVMSSTYRQSATIPPAKLETDPSNALLSRGPRFRLDGEELRDMALAASDLLIDEVGGPPVKPYQPEGIWSAVAMPQSNTRNYKQDTGEKLYRRSIYTFWKRTAPHPAMEIFNAPTREVTCVARERTNTPLQAFVTLNDPQFVEASRRLAEHALSEGDFDSRLDFISTRLIARKLVDEERAAVRKTLDDATKAFTADNEAAKTLISEGESEPNPDLPVAEVAAWTIVSSQILNLDEALTK</sequence>
<dbReference type="PANTHER" id="PTHR35889:SF3">
    <property type="entry name" value="F-BOX DOMAIN-CONTAINING PROTEIN"/>
    <property type="match status" value="1"/>
</dbReference>
<dbReference type="EMBL" id="AP024702">
    <property type="protein sequence ID" value="BCX46444.1"/>
    <property type="molecule type" value="Genomic_DNA"/>
</dbReference>
<evidence type="ECO:0000259" key="4">
    <source>
        <dbReference type="Pfam" id="PF07635"/>
    </source>
</evidence>
<accession>A0ABN6GYU2</accession>
<reference evidence="5 6" key="1">
    <citation type="submission" date="2021-06" db="EMBL/GenBank/DDBJ databases">
        <title>Complete genome of Haloferula helveola possessing various polysaccharide degrading enzymes.</title>
        <authorList>
            <person name="Takami H."/>
            <person name="Huang C."/>
            <person name="Hamasaki K."/>
        </authorList>
    </citation>
    <scope>NUCLEOTIDE SEQUENCE [LARGE SCALE GENOMIC DNA]</scope>
    <source>
        <strain evidence="5 6">CN-1</strain>
    </source>
</reference>
<dbReference type="InterPro" id="IPR011444">
    <property type="entry name" value="DUF1549"/>
</dbReference>
<dbReference type="InterPro" id="IPR022655">
    <property type="entry name" value="DUF1553"/>
</dbReference>
<dbReference type="Pfam" id="PF07587">
    <property type="entry name" value="PSD1"/>
    <property type="match status" value="1"/>
</dbReference>
<dbReference type="SUPFAM" id="SSF46626">
    <property type="entry name" value="Cytochrome c"/>
    <property type="match status" value="1"/>
</dbReference>
<organism evidence="5 6">
    <name type="scientific">Haloferula helveola</name>
    <dbReference type="NCBI Taxonomy" id="490095"/>
    <lineage>
        <taxon>Bacteria</taxon>
        <taxon>Pseudomonadati</taxon>
        <taxon>Verrucomicrobiota</taxon>
        <taxon>Verrucomicrobiia</taxon>
        <taxon>Verrucomicrobiales</taxon>
        <taxon>Verrucomicrobiaceae</taxon>
        <taxon>Haloferula</taxon>
    </lineage>
</organism>
<evidence type="ECO:0000259" key="2">
    <source>
        <dbReference type="Pfam" id="PF07583"/>
    </source>
</evidence>
<name>A0ABN6GYU2_9BACT</name>
<feature type="domain" description="DUF1553" evidence="3">
    <location>
        <begin position="780"/>
        <end position="1038"/>
    </location>
</feature>
<dbReference type="Gene3D" id="2.60.120.200">
    <property type="match status" value="1"/>
</dbReference>
<evidence type="ECO:0000313" key="6">
    <source>
        <dbReference type="Proteomes" id="UP001374893"/>
    </source>
</evidence>
<gene>
    <name evidence="5" type="ORF">HAHE_03520</name>
</gene>
<dbReference type="Pfam" id="PF07583">
    <property type="entry name" value="PSCyt2"/>
    <property type="match status" value="1"/>
</dbReference>
<evidence type="ECO:0000256" key="1">
    <source>
        <dbReference type="SAM" id="MobiDB-lite"/>
    </source>
</evidence>
<evidence type="ECO:0000259" key="3">
    <source>
        <dbReference type="Pfam" id="PF07587"/>
    </source>
</evidence>
<evidence type="ECO:0000313" key="5">
    <source>
        <dbReference type="EMBL" id="BCX46444.1"/>
    </source>
</evidence>
<feature type="domain" description="DUF1549" evidence="2">
    <location>
        <begin position="189"/>
        <end position="396"/>
    </location>
</feature>
<dbReference type="Pfam" id="PF13385">
    <property type="entry name" value="Laminin_G_3"/>
    <property type="match status" value="1"/>
</dbReference>
<proteinExistence type="predicted"/>
<dbReference type="InterPro" id="IPR011429">
    <property type="entry name" value="Cyt_c_Planctomycete-type"/>
</dbReference>
<dbReference type="Proteomes" id="UP001374893">
    <property type="component" value="Chromosome"/>
</dbReference>
<dbReference type="SUPFAM" id="SSF49899">
    <property type="entry name" value="Concanavalin A-like lectins/glucanases"/>
    <property type="match status" value="1"/>
</dbReference>
<feature type="region of interest" description="Disordered" evidence="1">
    <location>
        <begin position="35"/>
        <end position="55"/>
    </location>
</feature>
<dbReference type="PANTHER" id="PTHR35889">
    <property type="entry name" value="CYCLOINULO-OLIGOSACCHARIDE FRUCTANOTRANSFERASE-RELATED"/>
    <property type="match status" value="1"/>
</dbReference>
<dbReference type="Pfam" id="PF07635">
    <property type="entry name" value="PSCyt1"/>
    <property type="match status" value="1"/>
</dbReference>
<dbReference type="InterPro" id="IPR013320">
    <property type="entry name" value="ConA-like_dom_sf"/>
</dbReference>
<feature type="domain" description="Cytochrome C Planctomycete-type" evidence="4">
    <location>
        <begin position="78"/>
        <end position="142"/>
    </location>
</feature>
<dbReference type="RefSeq" id="WP_338688067.1">
    <property type="nucleotide sequence ID" value="NZ_AP024702.1"/>
</dbReference>